<name>A0A0C9SK60_PLICR</name>
<dbReference type="EMBL" id="KN832581">
    <property type="protein sequence ID" value="KII83171.1"/>
    <property type="molecule type" value="Genomic_DNA"/>
</dbReference>
<accession>A0A0C9SK60</accession>
<evidence type="ECO:0000313" key="1">
    <source>
        <dbReference type="EMBL" id="KII83171.1"/>
    </source>
</evidence>
<dbReference type="AlphaFoldDB" id="A0A0C9SK60"/>
<reference evidence="1 2" key="1">
    <citation type="submission" date="2014-06" db="EMBL/GenBank/DDBJ databases">
        <title>Evolutionary Origins and Diversification of the Mycorrhizal Mutualists.</title>
        <authorList>
            <consortium name="DOE Joint Genome Institute"/>
            <consortium name="Mycorrhizal Genomics Consortium"/>
            <person name="Kohler A."/>
            <person name="Kuo A."/>
            <person name="Nagy L.G."/>
            <person name="Floudas D."/>
            <person name="Copeland A."/>
            <person name="Barry K.W."/>
            <person name="Cichocki N."/>
            <person name="Veneault-Fourrey C."/>
            <person name="LaButti K."/>
            <person name="Lindquist E.A."/>
            <person name="Lipzen A."/>
            <person name="Lundell T."/>
            <person name="Morin E."/>
            <person name="Murat C."/>
            <person name="Riley R."/>
            <person name="Ohm R."/>
            <person name="Sun H."/>
            <person name="Tunlid A."/>
            <person name="Henrissat B."/>
            <person name="Grigoriev I.V."/>
            <person name="Hibbett D.S."/>
            <person name="Martin F."/>
        </authorList>
    </citation>
    <scope>NUCLEOTIDE SEQUENCE [LARGE SCALE GENOMIC DNA]</scope>
    <source>
        <strain evidence="1 2">FD-325 SS-3</strain>
    </source>
</reference>
<sequence>MPAGLRIAQVRTIFALPVHLGTYPVHLAYIEWFTPFSAPKFPTKFCQVSRSFSQSPSCCHHSRYRHCTQLPSLSTLGKGSGQTMDHRERAREVQ</sequence>
<proteinExistence type="predicted"/>
<gene>
    <name evidence="1" type="ORF">PLICRDRAFT_119781</name>
</gene>
<protein>
    <submittedName>
        <fullName evidence="1">Uncharacterized protein</fullName>
    </submittedName>
</protein>
<dbReference type="HOGENOM" id="CLU_2387092_0_0_1"/>
<dbReference type="Proteomes" id="UP000053263">
    <property type="component" value="Unassembled WGS sequence"/>
</dbReference>
<organism evidence="1 2">
    <name type="scientific">Plicaturopsis crispa FD-325 SS-3</name>
    <dbReference type="NCBI Taxonomy" id="944288"/>
    <lineage>
        <taxon>Eukaryota</taxon>
        <taxon>Fungi</taxon>
        <taxon>Dikarya</taxon>
        <taxon>Basidiomycota</taxon>
        <taxon>Agaricomycotina</taxon>
        <taxon>Agaricomycetes</taxon>
        <taxon>Agaricomycetidae</taxon>
        <taxon>Amylocorticiales</taxon>
        <taxon>Amylocorticiaceae</taxon>
        <taxon>Plicatura</taxon>
        <taxon>Plicaturopsis crispa</taxon>
    </lineage>
</organism>
<dbReference type="OrthoDB" id="3244185at2759"/>
<keyword evidence="2" id="KW-1185">Reference proteome</keyword>
<evidence type="ECO:0000313" key="2">
    <source>
        <dbReference type="Proteomes" id="UP000053263"/>
    </source>
</evidence>